<feature type="region of interest" description="Disordered" evidence="2">
    <location>
        <begin position="864"/>
        <end position="887"/>
    </location>
</feature>
<dbReference type="InterPro" id="IPR005061">
    <property type="entry name" value="Ist1"/>
</dbReference>
<feature type="compositionally biased region" description="Low complexity" evidence="2">
    <location>
        <begin position="705"/>
        <end position="737"/>
    </location>
</feature>
<evidence type="ECO:0000313" key="3">
    <source>
        <dbReference type="EMBL" id="THH05454.1"/>
    </source>
</evidence>
<dbReference type="OrthoDB" id="29853at2759"/>
<reference evidence="3 4" key="1">
    <citation type="submission" date="2019-02" db="EMBL/GenBank/DDBJ databases">
        <title>Genome sequencing of the rare red list fungi Phellinidium pouzarii.</title>
        <authorList>
            <person name="Buettner E."/>
            <person name="Kellner H."/>
        </authorList>
    </citation>
    <scope>NUCLEOTIDE SEQUENCE [LARGE SCALE GENOMIC DNA]</scope>
    <source>
        <strain evidence="3 4">DSM 108285</strain>
    </source>
</reference>
<feature type="compositionally biased region" description="Polar residues" evidence="2">
    <location>
        <begin position="392"/>
        <end position="402"/>
    </location>
</feature>
<feature type="region of interest" description="Disordered" evidence="2">
    <location>
        <begin position="796"/>
        <end position="851"/>
    </location>
</feature>
<feature type="region of interest" description="Disordered" evidence="2">
    <location>
        <begin position="695"/>
        <end position="758"/>
    </location>
</feature>
<proteinExistence type="inferred from homology"/>
<feature type="compositionally biased region" description="Low complexity" evidence="2">
    <location>
        <begin position="965"/>
        <end position="976"/>
    </location>
</feature>
<comment type="similarity">
    <text evidence="1">Belongs to the IST1 family.</text>
</comment>
<dbReference type="PANTHER" id="PTHR12161:SF5">
    <property type="entry name" value="IST1 HOMOLOG"/>
    <property type="match status" value="1"/>
</dbReference>
<sequence>MANNWDPIRVKVPVRVGYHAIAAGLTRVSKAQLRLTAQRLGQLQDRKDSIAQITSKDIATLLRQRDVSLARTKAQNLMKEDTVSNAMEILEMYCGVILEWFADLEKDELRLHPATIEAIASIIYAAAFTESQDLNLVRDMLILRVGPSFAQSAMHNSEGHVSQRILRCIHWKPSAADTDEYLQKIARKSGVDWKPQMRSEEKIAMLSEILDASDIMGVVDMQKLKLVASFAYGSIMASAKSLEIAIRNNPGDKNTLGSRGTEETGKLLREDLIRRLLNNISSLPPPVSPPSVLDKSLLDLIESLARVPDYLYHGLEDEVEPSSICPVHGSASADIRINFAFSLDERLQLLQIESSADKEKDEFFCSTPEIRLDYGSAPSSPQDETFDLSKAGHNQQPAQKTLSMSNQLTPKVFRSIAAHPSHVSSLLRLLYVHKALIPGMESPHIASLLVPLYAVMNQEADPAELAHAEADAFWLFEALVREVSELQETEGGLMWMKKFSERLSMADSELLEDLTLKGLDPGLPQYSYLCFVHDSFGYIRLGKNGRKSPSLWDVDGSAMERQQLKPWELGDAFMEGMAFLQRYPIEEAGGIERVLQVASDILMQREELTRQPQSGNISLSAKIRETVFRGFINQAPSTEDSSEDSEEEEEDDTQTNIEANHDHEKSADGVVSSTSAASGWASYLRSTVIRGITNQSAMDEPPSPSSLTSSPSLSPSQLPSRQPSPLLTISSSLSPIPEQEGQSHAHLSPPSTGSGLWGYAEKLKQSDMAAKISKVSTNFSAKALDAWTARSAPAHDISMSGKQSGVQPIRNPNDLGMAGSSIEGQRRSSLPDMNRSQVYAPPPRPAFFKPPRDTRIFTPDELSSLVIPTSSESTNSTLSTPPSHSRVQSLTAVIPSLSGLLPAATPTRKSGPRPLLLRASQTVTAPPMSNRISRSMNNTPTPQNNQWSDVLRSKRQSSSQRRDSQFSQSSTLSQQSNPVGSPQTGKNGWESDTSISRVVPLNRASVSPVVSAFRASRMSRTTSASSQSEFGVLNSRTLSESSPRGSNMRLYSEDVRGNRVWERTAPIPDSPSTGPSSPPPRTPVTNVGAAQASVRITIPEQQRGSAVLSETAFPTLEPVPDSKKSHRKASTSTSLELVGDTSDSSIPPSPLSRTVPRVRSKRYGSQTNSSSLRERESPAAQSPAVSIPSPNSLAAPDPESEFEIATTPKASHFPSMSPTDTQARSPRRRKISMEAQERRRKLSGESGSVRTRKVSGESKTARTRKISADGANKRDSTAADGDDEGYDELLSAYESEEGSKDDHTGSSEA</sequence>
<gene>
    <name evidence="3" type="ORF">EW145_g4782</name>
</gene>
<evidence type="ECO:0000256" key="2">
    <source>
        <dbReference type="SAM" id="MobiDB-lite"/>
    </source>
</evidence>
<comment type="caution">
    <text evidence="3">The sequence shown here is derived from an EMBL/GenBank/DDBJ whole genome shotgun (WGS) entry which is preliminary data.</text>
</comment>
<feature type="region of interest" description="Disordered" evidence="2">
    <location>
        <begin position="634"/>
        <end position="672"/>
    </location>
</feature>
<evidence type="ECO:0000313" key="4">
    <source>
        <dbReference type="Proteomes" id="UP000308199"/>
    </source>
</evidence>
<feature type="compositionally biased region" description="Basic and acidic residues" evidence="2">
    <location>
        <begin position="1297"/>
        <end position="1309"/>
    </location>
</feature>
<feature type="compositionally biased region" description="Acidic residues" evidence="2">
    <location>
        <begin position="640"/>
        <end position="653"/>
    </location>
</feature>
<evidence type="ECO:0000256" key="1">
    <source>
        <dbReference type="ARBA" id="ARBA00005536"/>
    </source>
</evidence>
<feature type="region of interest" description="Disordered" evidence="2">
    <location>
        <begin position="1063"/>
        <end position="1309"/>
    </location>
</feature>
<accession>A0A4S4L2H2</accession>
<feature type="compositionally biased region" description="Low complexity" evidence="2">
    <location>
        <begin position="868"/>
        <end position="885"/>
    </location>
</feature>
<feature type="compositionally biased region" description="Polar residues" evidence="2">
    <location>
        <begin position="1034"/>
        <end position="1045"/>
    </location>
</feature>
<feature type="compositionally biased region" description="Low complexity" evidence="2">
    <location>
        <begin position="1014"/>
        <end position="1028"/>
    </location>
</feature>
<dbReference type="Proteomes" id="UP000308199">
    <property type="component" value="Unassembled WGS sequence"/>
</dbReference>
<feature type="region of interest" description="Disordered" evidence="2">
    <location>
        <begin position="903"/>
        <end position="992"/>
    </location>
</feature>
<dbReference type="GO" id="GO:0015031">
    <property type="term" value="P:protein transport"/>
    <property type="evidence" value="ECO:0007669"/>
    <property type="project" value="InterPro"/>
</dbReference>
<dbReference type="Pfam" id="PF03398">
    <property type="entry name" value="Ist1"/>
    <property type="match status" value="1"/>
</dbReference>
<dbReference type="PANTHER" id="PTHR12161">
    <property type="entry name" value="IST1 FAMILY MEMBER"/>
    <property type="match status" value="1"/>
</dbReference>
<feature type="compositionally biased region" description="Polar residues" evidence="2">
    <location>
        <begin position="1214"/>
        <end position="1224"/>
    </location>
</feature>
<feature type="compositionally biased region" description="Low complexity" evidence="2">
    <location>
        <begin position="1066"/>
        <end position="1075"/>
    </location>
</feature>
<name>A0A4S4L2H2_9AGAM</name>
<dbReference type="InterPro" id="IPR042277">
    <property type="entry name" value="IST1-like"/>
</dbReference>
<feature type="compositionally biased region" description="Polar residues" evidence="2">
    <location>
        <begin position="930"/>
        <end position="948"/>
    </location>
</feature>
<organism evidence="3 4">
    <name type="scientific">Phellinidium pouzarii</name>
    <dbReference type="NCBI Taxonomy" id="167371"/>
    <lineage>
        <taxon>Eukaryota</taxon>
        <taxon>Fungi</taxon>
        <taxon>Dikarya</taxon>
        <taxon>Basidiomycota</taxon>
        <taxon>Agaricomycotina</taxon>
        <taxon>Agaricomycetes</taxon>
        <taxon>Hymenochaetales</taxon>
        <taxon>Hymenochaetaceae</taxon>
        <taxon>Phellinidium</taxon>
    </lineage>
</organism>
<feature type="compositionally biased region" description="Polar residues" evidence="2">
    <location>
        <begin position="1130"/>
        <end position="1146"/>
    </location>
</feature>
<dbReference type="EMBL" id="SGPK01000260">
    <property type="protein sequence ID" value="THH05454.1"/>
    <property type="molecule type" value="Genomic_DNA"/>
</dbReference>
<protein>
    <submittedName>
        <fullName evidence="3">Uncharacterized protein</fullName>
    </submittedName>
</protein>
<feature type="compositionally biased region" description="Polar residues" evidence="2">
    <location>
        <begin position="1179"/>
        <end position="1192"/>
    </location>
</feature>
<feature type="compositionally biased region" description="Polar residues" evidence="2">
    <location>
        <begin position="977"/>
        <end position="992"/>
    </location>
</feature>
<keyword evidence="4" id="KW-1185">Reference proteome</keyword>
<dbReference type="Gene3D" id="1.20.1260.60">
    <property type="entry name" value="Vacuolar protein sorting-associated protein Ist1"/>
    <property type="match status" value="1"/>
</dbReference>
<feature type="region of interest" description="Disordered" evidence="2">
    <location>
        <begin position="1014"/>
        <end position="1049"/>
    </location>
</feature>
<feature type="region of interest" description="Disordered" evidence="2">
    <location>
        <begin position="374"/>
        <end position="402"/>
    </location>
</feature>